<organism evidence="1 2">
    <name type="scientific">Methylobacterium gossipiicola</name>
    <dbReference type="NCBI Taxonomy" id="582675"/>
    <lineage>
        <taxon>Bacteria</taxon>
        <taxon>Pseudomonadati</taxon>
        <taxon>Pseudomonadota</taxon>
        <taxon>Alphaproteobacteria</taxon>
        <taxon>Hyphomicrobiales</taxon>
        <taxon>Methylobacteriaceae</taxon>
        <taxon>Methylobacterium</taxon>
    </lineage>
</organism>
<keyword evidence="2" id="KW-1185">Reference proteome</keyword>
<dbReference type="OrthoDB" id="7907231at2"/>
<dbReference type="STRING" id="582675.SAMN05192565_10269"/>
<dbReference type="Proteomes" id="UP000199229">
    <property type="component" value="Unassembled WGS sequence"/>
</dbReference>
<proteinExistence type="predicted"/>
<dbReference type="EMBL" id="FOPM01000002">
    <property type="protein sequence ID" value="SFG35429.1"/>
    <property type="molecule type" value="Genomic_DNA"/>
</dbReference>
<protein>
    <recommendedName>
        <fullName evidence="3">DUF2267 domain-containing protein</fullName>
    </recommendedName>
</protein>
<evidence type="ECO:0000313" key="2">
    <source>
        <dbReference type="Proteomes" id="UP000199229"/>
    </source>
</evidence>
<name>A0A1I2R7D4_9HYPH</name>
<dbReference type="AlphaFoldDB" id="A0A1I2R7D4"/>
<sequence length="129" mass="12845">MEELIARVTTATGLDATTAQTAIGHILAFLQKEGPATEVSQLLAALPGSETAIAASNAGEGGGGGLMGMLGGMMGGGVMALGQKLMAAGVPMGQMQPLGRELFAYGREKAGEDVMGPIVGSIPGLNQFV</sequence>
<dbReference type="RefSeq" id="WP_091968424.1">
    <property type="nucleotide sequence ID" value="NZ_FOPM01000002.1"/>
</dbReference>
<evidence type="ECO:0008006" key="3">
    <source>
        <dbReference type="Google" id="ProtNLM"/>
    </source>
</evidence>
<gene>
    <name evidence="1" type="ORF">SAMN05192565_10269</name>
</gene>
<evidence type="ECO:0000313" key="1">
    <source>
        <dbReference type="EMBL" id="SFG35429.1"/>
    </source>
</evidence>
<accession>A0A1I2R7D4</accession>
<reference evidence="2" key="1">
    <citation type="submission" date="2016-10" db="EMBL/GenBank/DDBJ databases">
        <authorList>
            <person name="Varghese N."/>
            <person name="Submissions S."/>
        </authorList>
    </citation>
    <scope>NUCLEOTIDE SEQUENCE [LARGE SCALE GENOMIC DNA]</scope>
    <source>
        <strain evidence="2">Gh-105</strain>
    </source>
</reference>